<proteinExistence type="predicted"/>
<dbReference type="STRING" id="768679.TTX_0184"/>
<dbReference type="AlphaFoldDB" id="G4RMR7"/>
<keyword evidence="2 4" id="KW-0456">Lyase</keyword>
<dbReference type="InterPro" id="IPR050197">
    <property type="entry name" value="Aldolase_class_II_sugar_metab"/>
</dbReference>
<dbReference type="RefSeq" id="WP_014126118.1">
    <property type="nucleotide sequence ID" value="NC_016070.1"/>
</dbReference>
<dbReference type="Pfam" id="PF00596">
    <property type="entry name" value="Aldolase_II"/>
    <property type="match status" value="1"/>
</dbReference>
<dbReference type="GeneID" id="11263194"/>
<dbReference type="GO" id="GO:0019323">
    <property type="term" value="P:pentose catabolic process"/>
    <property type="evidence" value="ECO:0007669"/>
    <property type="project" value="TreeGrafter"/>
</dbReference>
<dbReference type="Proteomes" id="UP000002654">
    <property type="component" value="Chromosome"/>
</dbReference>
<dbReference type="OrthoDB" id="18709at2157"/>
<keyword evidence="1" id="KW-0479">Metal-binding</keyword>
<dbReference type="PaxDb" id="768679-TTX_0184"/>
<dbReference type="UniPathway" id="UPA00071"/>
<dbReference type="PANTHER" id="PTHR22789">
    <property type="entry name" value="FUCULOSE PHOSPHATE ALDOLASE"/>
    <property type="match status" value="1"/>
</dbReference>
<dbReference type="GO" id="GO:0008738">
    <property type="term" value="F:L-fuculose-phosphate aldolase activity"/>
    <property type="evidence" value="ECO:0007669"/>
    <property type="project" value="UniProtKB-EC"/>
</dbReference>
<gene>
    <name evidence="4" type="primary">fucA</name>
    <name evidence="4" type="ordered locus">TTX_0184</name>
</gene>
<dbReference type="SUPFAM" id="SSF53639">
    <property type="entry name" value="AraD/HMP-PK domain-like"/>
    <property type="match status" value="1"/>
</dbReference>
<feature type="domain" description="Class II aldolase/adducin N-terminal" evidence="3">
    <location>
        <begin position="4"/>
        <end position="177"/>
    </location>
</feature>
<dbReference type="EC" id="4.1.2.17" evidence="4"/>
<dbReference type="InterPro" id="IPR001303">
    <property type="entry name" value="Aldolase_II/adducin_N"/>
</dbReference>
<dbReference type="SMART" id="SM01007">
    <property type="entry name" value="Aldolase_II"/>
    <property type="match status" value="1"/>
</dbReference>
<evidence type="ECO:0000259" key="3">
    <source>
        <dbReference type="SMART" id="SM01007"/>
    </source>
</evidence>
<dbReference type="PATRIC" id="fig|768679.9.peg.190"/>
<dbReference type="PANTHER" id="PTHR22789:SF0">
    <property type="entry name" value="3-OXO-TETRONATE 4-PHOSPHATE DECARBOXYLASE-RELATED"/>
    <property type="match status" value="1"/>
</dbReference>
<sequence length="186" mass="20456">MIEEEIVEYYKLLYLRGLSTLLSGNISVRSGDLILITPTSLPKPLLRPEDLVYIDFEGRVVKGTRQPSSEWRMHAAVYRRRPDVGAIVHVHPVHSTLLAERIKPDLFLEGDIYIGGPLAVVPPLQPGTWELAEAVADALARANVAVLKKHGVVAVGRSLAEAVNRVEVVEDLAKATLINLWINSGI</sequence>
<name>G4RMR7_THETK</name>
<dbReference type="EMBL" id="FN869859">
    <property type="protein sequence ID" value="CCC80861.1"/>
    <property type="molecule type" value="Genomic_DNA"/>
</dbReference>
<dbReference type="Gene3D" id="3.40.225.10">
    <property type="entry name" value="Class II aldolase/adducin N-terminal domain"/>
    <property type="match status" value="1"/>
</dbReference>
<dbReference type="GO" id="GO:0005829">
    <property type="term" value="C:cytosol"/>
    <property type="evidence" value="ECO:0007669"/>
    <property type="project" value="TreeGrafter"/>
</dbReference>
<reference evidence="4 5" key="1">
    <citation type="journal article" date="2011" name="PLoS ONE">
        <title>The complete genome sequence of Thermoproteus tenax: a physiologically versatile member of the Crenarchaeota.</title>
        <authorList>
            <person name="Siebers B."/>
            <person name="Zaparty M."/>
            <person name="Raddatz G."/>
            <person name="Tjaden B."/>
            <person name="Albers S.V."/>
            <person name="Bell S.D."/>
            <person name="Blombach F."/>
            <person name="Kletzin A."/>
            <person name="Kyrpides N."/>
            <person name="Lanz C."/>
            <person name="Plagens A."/>
            <person name="Rampp M."/>
            <person name="Rosinus A."/>
            <person name="von Jan M."/>
            <person name="Makarova K.S."/>
            <person name="Klenk H.P."/>
            <person name="Schuster S.C."/>
            <person name="Hensel R."/>
        </authorList>
    </citation>
    <scope>NUCLEOTIDE SEQUENCE [LARGE SCALE GENOMIC DNA]</scope>
    <source>
        <strain evidence="5">ATCC 35583 / DSM 2078 / JCM 9277 / NBRC 100435 / Kra 1</strain>
    </source>
</reference>
<evidence type="ECO:0000313" key="4">
    <source>
        <dbReference type="EMBL" id="CCC80861.1"/>
    </source>
</evidence>
<evidence type="ECO:0000256" key="1">
    <source>
        <dbReference type="ARBA" id="ARBA00022723"/>
    </source>
</evidence>
<keyword evidence="5" id="KW-1185">Reference proteome</keyword>
<protein>
    <submittedName>
        <fullName evidence="4">Fuculose-1-phosphate aldolase</fullName>
        <ecNumber evidence="4">4.1.2.17</ecNumber>
    </submittedName>
</protein>
<evidence type="ECO:0000313" key="5">
    <source>
        <dbReference type="Proteomes" id="UP000002654"/>
    </source>
</evidence>
<dbReference type="eggNOG" id="arCOG04226">
    <property type="taxonomic scope" value="Archaea"/>
</dbReference>
<evidence type="ECO:0000256" key="2">
    <source>
        <dbReference type="ARBA" id="ARBA00023239"/>
    </source>
</evidence>
<dbReference type="InterPro" id="IPR036409">
    <property type="entry name" value="Aldolase_II/adducin_N_sf"/>
</dbReference>
<dbReference type="HOGENOM" id="CLU_006033_3_1_2"/>
<dbReference type="KEGG" id="ttn:TTX_0184"/>
<organism evidence="4 5">
    <name type="scientific">Thermoproteus tenax (strain ATCC 35583 / DSM 2078 / JCM 9277 / NBRC 100435 / Kra 1)</name>
    <dbReference type="NCBI Taxonomy" id="768679"/>
    <lineage>
        <taxon>Archaea</taxon>
        <taxon>Thermoproteota</taxon>
        <taxon>Thermoprotei</taxon>
        <taxon>Thermoproteales</taxon>
        <taxon>Thermoproteaceae</taxon>
        <taxon>Thermoproteus</taxon>
    </lineage>
</organism>
<dbReference type="GO" id="GO:0046872">
    <property type="term" value="F:metal ion binding"/>
    <property type="evidence" value="ECO:0007669"/>
    <property type="project" value="UniProtKB-KW"/>
</dbReference>
<accession>G4RMR7</accession>